<evidence type="ECO:0000313" key="1">
    <source>
        <dbReference type="EMBL" id="MFD0852271.1"/>
    </source>
</evidence>
<dbReference type="EMBL" id="JBHTIR010001209">
    <property type="protein sequence ID" value="MFD0852271.1"/>
    <property type="molecule type" value="Genomic_DNA"/>
</dbReference>
<reference evidence="2" key="1">
    <citation type="journal article" date="2019" name="Int. J. Syst. Evol. Microbiol.">
        <title>The Global Catalogue of Microorganisms (GCM) 10K type strain sequencing project: providing services to taxonomists for standard genome sequencing and annotation.</title>
        <authorList>
            <consortium name="The Broad Institute Genomics Platform"/>
            <consortium name="The Broad Institute Genome Sequencing Center for Infectious Disease"/>
            <person name="Wu L."/>
            <person name="Ma J."/>
        </authorList>
    </citation>
    <scope>NUCLEOTIDE SEQUENCE [LARGE SCALE GENOMIC DNA]</scope>
    <source>
        <strain evidence="2">JCM 31696</strain>
    </source>
</reference>
<name>A0ABW3CFA1_9ACTN</name>
<evidence type="ECO:0000313" key="2">
    <source>
        <dbReference type="Proteomes" id="UP001597083"/>
    </source>
</evidence>
<protein>
    <recommendedName>
        <fullName evidence="3">ABC transporter ATP-binding protein</fullName>
    </recommendedName>
</protein>
<organism evidence="1 2">
    <name type="scientific">Actinomadura adrarensis</name>
    <dbReference type="NCBI Taxonomy" id="1819600"/>
    <lineage>
        <taxon>Bacteria</taxon>
        <taxon>Bacillati</taxon>
        <taxon>Actinomycetota</taxon>
        <taxon>Actinomycetes</taxon>
        <taxon>Streptosporangiales</taxon>
        <taxon>Thermomonosporaceae</taxon>
        <taxon>Actinomadura</taxon>
    </lineage>
</organism>
<keyword evidence="2" id="KW-1185">Reference proteome</keyword>
<sequence length="78" mass="8825">KPMSHDELGALPGAVSVREEDGRFFVDGTDETVKWLLPLFARDQVIPDRLRIAEASLDEVFLNLTNHEETPEPAHQEK</sequence>
<proteinExistence type="predicted"/>
<comment type="caution">
    <text evidence="1">The sequence shown here is derived from an EMBL/GenBank/DDBJ whole genome shotgun (WGS) entry which is preliminary data.</text>
</comment>
<evidence type="ECO:0008006" key="3">
    <source>
        <dbReference type="Google" id="ProtNLM"/>
    </source>
</evidence>
<feature type="non-terminal residue" evidence="1">
    <location>
        <position position="1"/>
    </location>
</feature>
<gene>
    <name evidence="1" type="ORF">ACFQ07_08560</name>
</gene>
<accession>A0ABW3CFA1</accession>
<dbReference type="Proteomes" id="UP001597083">
    <property type="component" value="Unassembled WGS sequence"/>
</dbReference>